<evidence type="ECO:0000259" key="7">
    <source>
        <dbReference type="PROSITE" id="PS51767"/>
    </source>
</evidence>
<keyword evidence="2 6" id="KW-0645">Protease</keyword>
<dbReference type="GO" id="GO:0004190">
    <property type="term" value="F:aspartic-type endopeptidase activity"/>
    <property type="evidence" value="ECO:0007669"/>
    <property type="project" value="UniProtKB-KW"/>
</dbReference>
<evidence type="ECO:0000256" key="2">
    <source>
        <dbReference type="ARBA" id="ARBA00022670"/>
    </source>
</evidence>
<dbReference type="PRINTS" id="PR00792">
    <property type="entry name" value="PEPSIN"/>
</dbReference>
<evidence type="ECO:0000256" key="1">
    <source>
        <dbReference type="ARBA" id="ARBA00007447"/>
    </source>
</evidence>
<dbReference type="Pfam" id="PF00026">
    <property type="entry name" value="Asp"/>
    <property type="match status" value="1"/>
</dbReference>
<accession>A0A6A6Q809</accession>
<name>A0A6A6Q809_9PEZI</name>
<feature type="active site" evidence="5">
    <location>
        <position position="139"/>
    </location>
</feature>
<keyword evidence="9" id="KW-1185">Reference proteome</keyword>
<dbReference type="AlphaFoldDB" id="A0A6A6Q809"/>
<comment type="similarity">
    <text evidence="1 6">Belongs to the peptidase A1 family.</text>
</comment>
<evidence type="ECO:0000313" key="8">
    <source>
        <dbReference type="EMBL" id="KAF2488520.1"/>
    </source>
</evidence>
<protein>
    <submittedName>
        <fullName evidence="8">Acid protease</fullName>
    </submittedName>
</protein>
<sequence length="465" mass="49948">MNSLTRIPLIRNPNYKPGGLKSYAYLLNKYQFAPTLEGPFQMVNEVLQRGKILEQFGVDPADQESFARDLQQLTKEGGKFNLKKLIGGKAKVKPRQLVKKDTTTGKPGLVGAQDQQNDSEYLCPVQIGTPAQTVNLDFDSGSSDLWVWSTELDKQTQASGAKTHHIFNASKSSTYKKSSGSTWKISYGDGSSASGIVGTDNVTVGGLTIKAQAIELANKLSTEFQQGAGDGLLGLAFGSINTVKPKPVQTPVENMITQQDIPKTAELFTVYLGSWRDADEDDKGESFYTFGYVDQDIITKNGGKAPYYTPVDSSDGFWKFNSASATVNGKTIARAGNTAIADTGTTLALVDDATCKAIYAAIPGAVYDNTNQGWTFPTGTAAAKLPVVTFAVGGQQFAVQKEDLAFASVSSTMVYGGIQSRGDMDFDILGDTFLKGIYAIFDQGNTRFGAVARIEKNQNVSAPPQ</sequence>
<keyword evidence="4 6" id="KW-0378">Hydrolase</keyword>
<dbReference type="PROSITE" id="PS51767">
    <property type="entry name" value="PEPTIDASE_A1"/>
    <property type="match status" value="1"/>
</dbReference>
<evidence type="ECO:0000256" key="3">
    <source>
        <dbReference type="ARBA" id="ARBA00022750"/>
    </source>
</evidence>
<dbReference type="SUPFAM" id="SSF50630">
    <property type="entry name" value="Acid proteases"/>
    <property type="match status" value="1"/>
</dbReference>
<dbReference type="EMBL" id="MU004203">
    <property type="protein sequence ID" value="KAF2488520.1"/>
    <property type="molecule type" value="Genomic_DNA"/>
</dbReference>
<evidence type="ECO:0000313" key="9">
    <source>
        <dbReference type="Proteomes" id="UP000799750"/>
    </source>
</evidence>
<dbReference type="GO" id="GO:0006508">
    <property type="term" value="P:proteolysis"/>
    <property type="evidence" value="ECO:0007669"/>
    <property type="project" value="UniProtKB-KW"/>
</dbReference>
<dbReference type="InterPro" id="IPR001461">
    <property type="entry name" value="Aspartic_peptidase_A1"/>
</dbReference>
<reference evidence="8" key="1">
    <citation type="journal article" date="2020" name="Stud. Mycol.">
        <title>101 Dothideomycetes genomes: a test case for predicting lifestyles and emergence of pathogens.</title>
        <authorList>
            <person name="Haridas S."/>
            <person name="Albert R."/>
            <person name="Binder M."/>
            <person name="Bloem J."/>
            <person name="Labutti K."/>
            <person name="Salamov A."/>
            <person name="Andreopoulos B."/>
            <person name="Baker S."/>
            <person name="Barry K."/>
            <person name="Bills G."/>
            <person name="Bluhm B."/>
            <person name="Cannon C."/>
            <person name="Castanera R."/>
            <person name="Culley D."/>
            <person name="Daum C."/>
            <person name="Ezra D."/>
            <person name="Gonzalez J."/>
            <person name="Henrissat B."/>
            <person name="Kuo A."/>
            <person name="Liang C."/>
            <person name="Lipzen A."/>
            <person name="Lutzoni F."/>
            <person name="Magnuson J."/>
            <person name="Mondo S."/>
            <person name="Nolan M."/>
            <person name="Ohm R."/>
            <person name="Pangilinan J."/>
            <person name="Park H.-J."/>
            <person name="Ramirez L."/>
            <person name="Alfaro M."/>
            <person name="Sun H."/>
            <person name="Tritt A."/>
            <person name="Yoshinaga Y."/>
            <person name="Zwiers L.-H."/>
            <person name="Turgeon B."/>
            <person name="Goodwin S."/>
            <person name="Spatafora J."/>
            <person name="Crous P."/>
            <person name="Grigoriev I."/>
        </authorList>
    </citation>
    <scope>NUCLEOTIDE SEQUENCE</scope>
    <source>
        <strain evidence="8">CBS 269.34</strain>
    </source>
</reference>
<dbReference type="Gene3D" id="2.40.70.10">
    <property type="entry name" value="Acid Proteases"/>
    <property type="match status" value="2"/>
</dbReference>
<dbReference type="PANTHER" id="PTHR47966">
    <property type="entry name" value="BETA-SITE APP-CLEAVING ENZYME, ISOFORM A-RELATED"/>
    <property type="match status" value="1"/>
</dbReference>
<dbReference type="InterPro" id="IPR021109">
    <property type="entry name" value="Peptidase_aspartic_dom_sf"/>
</dbReference>
<feature type="domain" description="Peptidase A1" evidence="7">
    <location>
        <begin position="121"/>
        <end position="451"/>
    </location>
</feature>
<dbReference type="InterPro" id="IPR033121">
    <property type="entry name" value="PEPTIDASE_A1"/>
</dbReference>
<dbReference type="PANTHER" id="PTHR47966:SF1">
    <property type="entry name" value="ASPARTYL PROTEINASE"/>
    <property type="match status" value="1"/>
</dbReference>
<dbReference type="InterPro" id="IPR034163">
    <property type="entry name" value="Aspergillopepsin-like_cat_dom"/>
</dbReference>
<dbReference type="InterPro" id="IPR001969">
    <property type="entry name" value="Aspartic_peptidase_AS"/>
</dbReference>
<evidence type="ECO:0000256" key="5">
    <source>
        <dbReference type="PIRSR" id="PIRSR601461-1"/>
    </source>
</evidence>
<gene>
    <name evidence="8" type="ORF">BU16DRAFT_228798</name>
</gene>
<dbReference type="FunFam" id="2.40.70.10:FF:000092">
    <property type="entry name" value="Aspartic endopeptidase (AP1)"/>
    <property type="match status" value="1"/>
</dbReference>
<dbReference type="OrthoDB" id="2747330at2759"/>
<evidence type="ECO:0000256" key="4">
    <source>
        <dbReference type="ARBA" id="ARBA00022801"/>
    </source>
</evidence>
<feature type="active site" evidence="5">
    <location>
        <position position="342"/>
    </location>
</feature>
<dbReference type="CDD" id="cd06097">
    <property type="entry name" value="Aspergillopepsin_like"/>
    <property type="match status" value="1"/>
</dbReference>
<dbReference type="Proteomes" id="UP000799750">
    <property type="component" value="Unassembled WGS sequence"/>
</dbReference>
<organism evidence="8 9">
    <name type="scientific">Lophium mytilinum</name>
    <dbReference type="NCBI Taxonomy" id="390894"/>
    <lineage>
        <taxon>Eukaryota</taxon>
        <taxon>Fungi</taxon>
        <taxon>Dikarya</taxon>
        <taxon>Ascomycota</taxon>
        <taxon>Pezizomycotina</taxon>
        <taxon>Dothideomycetes</taxon>
        <taxon>Pleosporomycetidae</taxon>
        <taxon>Mytilinidiales</taxon>
        <taxon>Mytilinidiaceae</taxon>
        <taxon>Lophium</taxon>
    </lineage>
</organism>
<evidence type="ECO:0000256" key="6">
    <source>
        <dbReference type="RuleBase" id="RU000454"/>
    </source>
</evidence>
<proteinExistence type="inferred from homology"/>
<keyword evidence="3 6" id="KW-0064">Aspartyl protease</keyword>
<dbReference type="PROSITE" id="PS00141">
    <property type="entry name" value="ASP_PROTEASE"/>
    <property type="match status" value="1"/>
</dbReference>